<reference evidence="1" key="1">
    <citation type="submission" date="2020-09" db="EMBL/GenBank/DDBJ databases">
        <title>Rhizobia associated with sainfoin plants.</title>
        <authorList>
            <person name="Asharfi S."/>
            <person name="Kuzmanovic N."/>
            <person name="Bunk B."/>
            <person name="Sproeer C."/>
            <person name="Becker M."/>
            <person name="Thuenen T."/>
        </authorList>
    </citation>
    <scope>NUCLEOTIDE SEQUENCE</scope>
    <source>
        <strain evidence="1">OM4</strain>
    </source>
</reference>
<dbReference type="RefSeq" id="WP_258121892.1">
    <property type="nucleotide sequence ID" value="NZ_CP062229.1"/>
</dbReference>
<name>A0ABY5R0L7_9HYPH</name>
<keyword evidence="2" id="KW-1185">Reference proteome</keyword>
<protein>
    <submittedName>
        <fullName evidence="1">Uncharacterized protein</fullName>
    </submittedName>
</protein>
<proteinExistence type="predicted"/>
<sequence>MNIKPKDKCGFALGIVGEIKATCASFKKSIRIVHEKSSNNPAYAAVRQIGPNNLDLMEALAKGAWRSVVLNADVDGAKSA</sequence>
<evidence type="ECO:0000313" key="2">
    <source>
        <dbReference type="Proteomes" id="UP001058098"/>
    </source>
</evidence>
<dbReference type="Proteomes" id="UP001058098">
    <property type="component" value="Chromosome"/>
</dbReference>
<organism evidence="1 2">
    <name type="scientific">Mesorhizobium onobrychidis</name>
    <dbReference type="NCBI Taxonomy" id="2775404"/>
    <lineage>
        <taxon>Bacteria</taxon>
        <taxon>Pseudomonadati</taxon>
        <taxon>Pseudomonadota</taxon>
        <taxon>Alphaproteobacteria</taxon>
        <taxon>Hyphomicrobiales</taxon>
        <taxon>Phyllobacteriaceae</taxon>
        <taxon>Mesorhizobium</taxon>
    </lineage>
</organism>
<accession>A0ABY5R0L7</accession>
<gene>
    <name evidence="1" type="ORF">IHQ72_07695</name>
</gene>
<evidence type="ECO:0000313" key="1">
    <source>
        <dbReference type="EMBL" id="UVC17015.1"/>
    </source>
</evidence>
<dbReference type="EMBL" id="CP062229">
    <property type="protein sequence ID" value="UVC17015.1"/>
    <property type="molecule type" value="Genomic_DNA"/>
</dbReference>